<dbReference type="EMBL" id="JAAKDE010000009">
    <property type="protein sequence ID" value="MBA2132874.1"/>
    <property type="molecule type" value="Genomic_DNA"/>
</dbReference>
<accession>A0A8J6LLW3</accession>
<reference evidence="1" key="1">
    <citation type="submission" date="2020-06" db="EMBL/GenBank/DDBJ databases">
        <title>Novel chitinolytic bacterium.</title>
        <authorList>
            <person name="Ungkulpasvich U."/>
            <person name="Kosugi A."/>
            <person name="Uke A."/>
        </authorList>
    </citation>
    <scope>NUCLEOTIDE SEQUENCE</scope>
    <source>
        <strain evidence="1">UUS1-1</strain>
    </source>
</reference>
<evidence type="ECO:0000313" key="1">
    <source>
        <dbReference type="EMBL" id="MBA2132874.1"/>
    </source>
</evidence>
<organism evidence="1 2">
    <name type="scientific">Capillibacterium thermochitinicola</name>
    <dbReference type="NCBI Taxonomy" id="2699427"/>
    <lineage>
        <taxon>Bacteria</taxon>
        <taxon>Bacillati</taxon>
        <taxon>Bacillota</taxon>
        <taxon>Capillibacterium</taxon>
    </lineage>
</organism>
<keyword evidence="2" id="KW-1185">Reference proteome</keyword>
<dbReference type="AlphaFoldDB" id="A0A8J6LLW3"/>
<proteinExistence type="predicted"/>
<protein>
    <submittedName>
        <fullName evidence="1">Uncharacterized protein</fullName>
    </submittedName>
</protein>
<name>A0A8J6LLW3_9FIRM</name>
<comment type="caution">
    <text evidence="1">The sequence shown here is derived from an EMBL/GenBank/DDBJ whole genome shotgun (WGS) entry which is preliminary data.</text>
</comment>
<gene>
    <name evidence="1" type="ORF">G5B42_04875</name>
</gene>
<evidence type="ECO:0000313" key="2">
    <source>
        <dbReference type="Proteomes" id="UP000657177"/>
    </source>
</evidence>
<sequence>MKNKQREIEEIIQFVQNHPESTVSRRIYRETLGEAPARIDSAVLRQVRDKLEIADEFTIEGYNYLIR</sequence>
<dbReference type="RefSeq" id="WP_181339331.1">
    <property type="nucleotide sequence ID" value="NZ_JAAKDE010000009.1"/>
</dbReference>
<dbReference type="Proteomes" id="UP000657177">
    <property type="component" value="Unassembled WGS sequence"/>
</dbReference>